<evidence type="ECO:0000256" key="8">
    <source>
        <dbReference type="PIRSR" id="PIRSR001100-1"/>
    </source>
</evidence>
<evidence type="ECO:0000256" key="4">
    <source>
        <dbReference type="ARBA" id="ARBA00023157"/>
    </source>
</evidence>
<sequence length="404" mass="43170">MGYVNPAWSAEAKADGGSAIANISTGVWLDRIATIAPTDGTMGLRDHLNAALTQANGAPLTIEFVIYDLPNRDCSALASNGELLIANSGLSKYETQYIDPIAAIMSDPKYSSLRIVNVIEPDSLPNLITNLSKPLCAEAQSTGAYVQGVQYALNKLHAIPNVYNYVDAGHSGWLGWDTNFQPAVNLWASTIKGTTAGFNSVDGFISDTANYTPVQEPYLPNPNLTVGGSQIRSANFFQWNPYLDEQSYDTALYSALVAAGFPSNIGMLIDTSRDGWGGTARPTGVSTSTDLNTYVDQSRIDKRPSRGDWCNQSGAGLGIRPVANPAPHFDAYVWIKPPGESDGSSSLIANNQGKGFDRMCDPTYGGNSLNNNMPSGALANAPLSGAWFSAQFHQLMQNAYPPLP</sequence>
<evidence type="ECO:0000256" key="1">
    <source>
        <dbReference type="ARBA" id="ARBA00022729"/>
    </source>
</evidence>
<keyword evidence="1" id="KW-0732">Signal</keyword>
<feature type="binding site" evidence="9">
    <location>
        <position position="30"/>
    </location>
    <ligand>
        <name>substrate</name>
    </ligand>
</feature>
<keyword evidence="2 11" id="KW-0378">Hydrolase</keyword>
<reference evidence="12 13" key="1">
    <citation type="submission" date="2019-01" db="EMBL/GenBank/DDBJ databases">
        <title>Draft genome sequence of Dictyobacter sp. Uno17.</title>
        <authorList>
            <person name="Wang C.M."/>
            <person name="Zheng Y."/>
            <person name="Sakai Y."/>
            <person name="Abe K."/>
            <person name="Yokota A."/>
            <person name="Yabe S."/>
        </authorList>
    </citation>
    <scope>NUCLEOTIDE SEQUENCE [LARGE SCALE GENOMIC DNA]</scope>
    <source>
        <strain evidence="12 13">Uno17</strain>
    </source>
</reference>
<dbReference type="InterPro" id="IPR001524">
    <property type="entry name" value="Glyco_hydro_6_CS"/>
</dbReference>
<feature type="binding site" evidence="9">
    <location>
        <position position="336"/>
    </location>
    <ligand>
        <name>substrate</name>
    </ligand>
</feature>
<dbReference type="AlphaFoldDB" id="A0A5A5TIV6"/>
<feature type="binding site" evidence="9">
    <location>
        <position position="173"/>
    </location>
    <ligand>
        <name>substrate</name>
    </ligand>
</feature>
<dbReference type="InterPro" id="IPR016288">
    <property type="entry name" value="Beta_cellobiohydrolase"/>
</dbReference>
<gene>
    <name evidence="12" type="ORF">KDI_47120</name>
</gene>
<evidence type="ECO:0000256" key="2">
    <source>
        <dbReference type="ARBA" id="ARBA00022801"/>
    </source>
</evidence>
<dbReference type="InterPro" id="IPR036434">
    <property type="entry name" value="Beta_cellobiohydrolase_sf"/>
</dbReference>
<accession>A0A5A5TIV6</accession>
<evidence type="ECO:0000313" key="12">
    <source>
        <dbReference type="EMBL" id="GCF11148.1"/>
    </source>
</evidence>
<evidence type="ECO:0000256" key="11">
    <source>
        <dbReference type="RuleBase" id="RU361186"/>
    </source>
</evidence>
<dbReference type="EC" id="3.2.1.-" evidence="11"/>
<evidence type="ECO:0000313" key="13">
    <source>
        <dbReference type="Proteomes" id="UP000322530"/>
    </source>
</evidence>
<protein>
    <recommendedName>
        <fullName evidence="11">Glucanase</fullName>
        <ecNumber evidence="11">3.2.1.-</ecNumber>
    </recommendedName>
</protein>
<evidence type="ECO:0000256" key="9">
    <source>
        <dbReference type="PIRSR" id="PIRSR001100-2"/>
    </source>
</evidence>
<dbReference type="GO" id="GO:0004553">
    <property type="term" value="F:hydrolase activity, hydrolyzing O-glycosyl compounds"/>
    <property type="evidence" value="ECO:0007669"/>
    <property type="project" value="InterPro"/>
</dbReference>
<keyword evidence="6 11" id="KW-0326">Glycosidase</keyword>
<dbReference type="Proteomes" id="UP000322530">
    <property type="component" value="Unassembled WGS sequence"/>
</dbReference>
<evidence type="ECO:0000256" key="10">
    <source>
        <dbReference type="PROSITE-ProRule" id="PRU10056"/>
    </source>
</evidence>
<organism evidence="12 13">
    <name type="scientific">Dictyobacter arantiisoli</name>
    <dbReference type="NCBI Taxonomy" id="2014874"/>
    <lineage>
        <taxon>Bacteria</taxon>
        <taxon>Bacillati</taxon>
        <taxon>Chloroflexota</taxon>
        <taxon>Ktedonobacteria</taxon>
        <taxon>Ktedonobacterales</taxon>
        <taxon>Dictyobacteraceae</taxon>
        <taxon>Dictyobacter</taxon>
    </lineage>
</organism>
<feature type="active site" evidence="10">
    <location>
        <position position="73"/>
    </location>
</feature>
<dbReference type="PANTHER" id="PTHR34876">
    <property type="match status" value="1"/>
</dbReference>
<evidence type="ECO:0000256" key="5">
    <source>
        <dbReference type="ARBA" id="ARBA00023277"/>
    </source>
</evidence>
<feature type="active site" description="Proton donor" evidence="8">
    <location>
        <position position="122"/>
    </location>
</feature>
<feature type="binding site" evidence="9">
    <location>
        <position position="340"/>
    </location>
    <ligand>
        <name>substrate</name>
    </ligand>
</feature>
<dbReference type="Pfam" id="PF01341">
    <property type="entry name" value="Glyco_hydro_6"/>
    <property type="match status" value="1"/>
</dbReference>
<dbReference type="PROSITE" id="PS00655">
    <property type="entry name" value="GLYCOSYL_HYDROL_F6_1"/>
    <property type="match status" value="1"/>
</dbReference>
<evidence type="ECO:0000256" key="3">
    <source>
        <dbReference type="ARBA" id="ARBA00023001"/>
    </source>
</evidence>
<evidence type="ECO:0000256" key="7">
    <source>
        <dbReference type="ARBA" id="ARBA00023326"/>
    </source>
</evidence>
<feature type="binding site" evidence="9">
    <location>
        <position position="309"/>
    </location>
    <ligand>
        <name>substrate</name>
    </ligand>
</feature>
<feature type="binding site" evidence="9">
    <location>
        <position position="170"/>
    </location>
    <ligand>
        <name>substrate</name>
    </ligand>
</feature>
<dbReference type="PRINTS" id="PR00733">
    <property type="entry name" value="GLHYDRLASE6"/>
</dbReference>
<dbReference type="PIRSF" id="PIRSF001100">
    <property type="entry name" value="Beta_cellobiohydrolase"/>
    <property type="match status" value="1"/>
</dbReference>
<keyword evidence="5 11" id="KW-0119">Carbohydrate metabolism</keyword>
<comment type="caution">
    <text evidence="12">The sequence shown here is derived from an EMBL/GenBank/DDBJ whole genome shotgun (WGS) entry which is preliminary data.</text>
</comment>
<keyword evidence="7 11" id="KW-0624">Polysaccharide degradation</keyword>
<keyword evidence="13" id="KW-1185">Reference proteome</keyword>
<dbReference type="GO" id="GO:0030245">
    <property type="term" value="P:cellulose catabolic process"/>
    <property type="evidence" value="ECO:0007669"/>
    <property type="project" value="UniProtKB-KW"/>
</dbReference>
<dbReference type="PANTHER" id="PTHR34876:SF4">
    <property type="entry name" value="1,4-BETA-D-GLUCAN CELLOBIOHYDROLASE C-RELATED"/>
    <property type="match status" value="1"/>
</dbReference>
<dbReference type="SUPFAM" id="SSF51989">
    <property type="entry name" value="Glycosyl hydrolases family 6, cellulases"/>
    <property type="match status" value="1"/>
</dbReference>
<keyword evidence="3 11" id="KW-0136">Cellulose degradation</keyword>
<name>A0A5A5TIV6_9CHLR</name>
<evidence type="ECO:0000256" key="6">
    <source>
        <dbReference type="ARBA" id="ARBA00023295"/>
    </source>
</evidence>
<dbReference type="Gene3D" id="3.20.20.40">
    <property type="entry name" value="1, 4-beta cellobiohydrolase"/>
    <property type="match status" value="1"/>
</dbReference>
<keyword evidence="4" id="KW-1015">Disulfide bond</keyword>
<proteinExistence type="inferred from homology"/>
<comment type="similarity">
    <text evidence="11">Belongs to the glycosyl hydrolase family 6.</text>
</comment>
<feature type="active site" description="Proton acceptor" evidence="8">
    <location>
        <position position="342"/>
    </location>
</feature>
<feature type="binding site" evidence="9">
    <location>
        <position position="210"/>
    </location>
    <ligand>
        <name>substrate</name>
    </ligand>
</feature>
<dbReference type="EMBL" id="BIXY01000096">
    <property type="protein sequence ID" value="GCF11148.1"/>
    <property type="molecule type" value="Genomic_DNA"/>
</dbReference>
<feature type="binding site" evidence="9">
    <location>
        <position position="28"/>
    </location>
    <ligand>
        <name>substrate</name>
    </ligand>
</feature>